<protein>
    <recommendedName>
        <fullName evidence="4 12">Ribosomal RNA small subunit methyltransferase E</fullName>
        <ecNumber evidence="3 12">2.1.1.193</ecNumber>
    </recommendedName>
</protein>
<evidence type="ECO:0000256" key="4">
    <source>
        <dbReference type="ARBA" id="ARBA00013673"/>
    </source>
</evidence>
<evidence type="ECO:0000256" key="8">
    <source>
        <dbReference type="ARBA" id="ARBA00022679"/>
    </source>
</evidence>
<keyword evidence="7 12" id="KW-0489">Methyltransferase</keyword>
<dbReference type="InterPro" id="IPR029028">
    <property type="entry name" value="Alpha/beta_knot_MTases"/>
</dbReference>
<evidence type="ECO:0000313" key="15">
    <source>
        <dbReference type="EMBL" id="MCC2137139.1"/>
    </source>
</evidence>
<dbReference type="Pfam" id="PF20260">
    <property type="entry name" value="PUA_4"/>
    <property type="match status" value="1"/>
</dbReference>
<dbReference type="InterPro" id="IPR029026">
    <property type="entry name" value="tRNA_m1G_MTases_N"/>
</dbReference>
<comment type="subcellular location">
    <subcellularLocation>
        <location evidence="1 12">Cytoplasm</location>
    </subcellularLocation>
</comment>
<evidence type="ECO:0000313" key="16">
    <source>
        <dbReference type="Proteomes" id="UP001199424"/>
    </source>
</evidence>
<dbReference type="Proteomes" id="UP001199424">
    <property type="component" value="Unassembled WGS sequence"/>
</dbReference>
<feature type="domain" description="Ribosomal RNA small subunit methyltransferase E methyltransferase" evidence="13">
    <location>
        <begin position="78"/>
        <end position="238"/>
    </location>
</feature>
<dbReference type="InterPro" id="IPR006700">
    <property type="entry name" value="RsmE"/>
</dbReference>
<gene>
    <name evidence="15" type="ORF">LKD31_08930</name>
</gene>
<evidence type="ECO:0000256" key="3">
    <source>
        <dbReference type="ARBA" id="ARBA00012328"/>
    </source>
</evidence>
<proteinExistence type="inferred from homology"/>
<evidence type="ECO:0000256" key="9">
    <source>
        <dbReference type="ARBA" id="ARBA00022691"/>
    </source>
</evidence>
<dbReference type="PIRSF" id="PIRSF015601">
    <property type="entry name" value="MTase_slr0722"/>
    <property type="match status" value="1"/>
</dbReference>
<evidence type="ECO:0000256" key="10">
    <source>
        <dbReference type="ARBA" id="ARBA00025699"/>
    </source>
</evidence>
<evidence type="ECO:0000256" key="12">
    <source>
        <dbReference type="PIRNR" id="PIRNR015601"/>
    </source>
</evidence>
<evidence type="ECO:0000256" key="5">
    <source>
        <dbReference type="ARBA" id="ARBA00022490"/>
    </source>
</evidence>
<dbReference type="GO" id="GO:0070042">
    <property type="term" value="F:rRNA (uridine-N3-)-methyltransferase activity"/>
    <property type="evidence" value="ECO:0007669"/>
    <property type="project" value="TreeGrafter"/>
</dbReference>
<dbReference type="SUPFAM" id="SSF88697">
    <property type="entry name" value="PUA domain-like"/>
    <property type="match status" value="1"/>
</dbReference>
<dbReference type="RefSeq" id="WP_308449431.1">
    <property type="nucleotide sequence ID" value="NZ_JAJEQC010000008.1"/>
</dbReference>
<keyword evidence="16" id="KW-1185">Reference proteome</keyword>
<keyword evidence="9 12" id="KW-0949">S-adenosyl-L-methionine</keyword>
<keyword evidence="8 12" id="KW-0808">Transferase</keyword>
<dbReference type="InterPro" id="IPR015947">
    <property type="entry name" value="PUA-like_sf"/>
</dbReference>
<sequence length="245" mass="26064">MPRFFTSAVQFDEAASVGSAVIDGEDGRHIARSLRMHTGDALTLSDGAGTDYTGEIESITGDTVMVRLTDKFKNRSEPALRVTLYPGMPKADKLELITQKAVELGVTKIVPVLTSRSVSRPDAKSVSKKQERLQRIALEAAKQSGRGIIPEIGKMTDLESALKTAPGKKILFYEGGGEALGALVSPDEAEVSVFIGPEGGFDAAEVQLAKQYGATPATLGPRILRTETAPLAALSVLMYITGNMQ</sequence>
<keyword evidence="6 12" id="KW-0698">rRNA processing</keyword>
<keyword evidence="5 12" id="KW-0963">Cytoplasm</keyword>
<comment type="catalytic activity">
    <reaction evidence="11 12">
        <text>uridine(1498) in 16S rRNA + S-adenosyl-L-methionine = N(3)-methyluridine(1498) in 16S rRNA + S-adenosyl-L-homocysteine + H(+)</text>
        <dbReference type="Rhea" id="RHEA:42920"/>
        <dbReference type="Rhea" id="RHEA-COMP:10283"/>
        <dbReference type="Rhea" id="RHEA-COMP:10284"/>
        <dbReference type="ChEBI" id="CHEBI:15378"/>
        <dbReference type="ChEBI" id="CHEBI:57856"/>
        <dbReference type="ChEBI" id="CHEBI:59789"/>
        <dbReference type="ChEBI" id="CHEBI:65315"/>
        <dbReference type="ChEBI" id="CHEBI:74502"/>
        <dbReference type="EC" id="2.1.1.193"/>
    </reaction>
</comment>
<evidence type="ECO:0000259" key="13">
    <source>
        <dbReference type="Pfam" id="PF04452"/>
    </source>
</evidence>
<feature type="domain" description="Ribosomal RNA small subunit methyltransferase E PUA-like" evidence="14">
    <location>
        <begin position="22"/>
        <end position="66"/>
    </location>
</feature>
<accession>A0AAE3AMX4</accession>
<organism evidence="15 16">
    <name type="scientific">Hominenteromicrobium mulieris</name>
    <dbReference type="NCBI Taxonomy" id="2885357"/>
    <lineage>
        <taxon>Bacteria</taxon>
        <taxon>Bacillati</taxon>
        <taxon>Bacillota</taxon>
        <taxon>Clostridia</taxon>
        <taxon>Eubacteriales</taxon>
        <taxon>Oscillospiraceae</taxon>
        <taxon>Hominenteromicrobium</taxon>
    </lineage>
</organism>
<dbReference type="AlphaFoldDB" id="A0AAE3AMX4"/>
<evidence type="ECO:0000256" key="7">
    <source>
        <dbReference type="ARBA" id="ARBA00022603"/>
    </source>
</evidence>
<comment type="caution">
    <text evidence="15">The sequence shown here is derived from an EMBL/GenBank/DDBJ whole genome shotgun (WGS) entry which is preliminary data.</text>
</comment>
<evidence type="ECO:0000256" key="2">
    <source>
        <dbReference type="ARBA" id="ARBA00005528"/>
    </source>
</evidence>
<dbReference type="Pfam" id="PF04452">
    <property type="entry name" value="Methyltrans_RNA"/>
    <property type="match status" value="1"/>
</dbReference>
<dbReference type="Gene3D" id="3.40.1280.10">
    <property type="match status" value="1"/>
</dbReference>
<dbReference type="EC" id="2.1.1.193" evidence="3 12"/>
<comment type="similarity">
    <text evidence="2 12">Belongs to the RNA methyltransferase RsmE family.</text>
</comment>
<dbReference type="PANTHER" id="PTHR30027:SF3">
    <property type="entry name" value="16S RRNA (URACIL(1498)-N(3))-METHYLTRANSFERASE"/>
    <property type="match status" value="1"/>
</dbReference>
<evidence type="ECO:0000256" key="1">
    <source>
        <dbReference type="ARBA" id="ARBA00004496"/>
    </source>
</evidence>
<dbReference type="InterPro" id="IPR046887">
    <property type="entry name" value="RsmE_PUA-like"/>
</dbReference>
<evidence type="ECO:0000259" key="14">
    <source>
        <dbReference type="Pfam" id="PF20260"/>
    </source>
</evidence>
<name>A0AAE3AMX4_9FIRM</name>
<dbReference type="InterPro" id="IPR046886">
    <property type="entry name" value="RsmE_MTase_dom"/>
</dbReference>
<reference evidence="15" key="1">
    <citation type="submission" date="2021-10" db="EMBL/GenBank/DDBJ databases">
        <title>Anaerobic single-cell dispensing facilitates the cultivation of human gut bacteria.</title>
        <authorList>
            <person name="Afrizal A."/>
        </authorList>
    </citation>
    <scope>NUCLEOTIDE SEQUENCE</scope>
    <source>
        <strain evidence="15">CLA-AA-H250</strain>
    </source>
</reference>
<dbReference type="CDD" id="cd18084">
    <property type="entry name" value="RsmE-like"/>
    <property type="match status" value="1"/>
</dbReference>
<dbReference type="GO" id="GO:0005737">
    <property type="term" value="C:cytoplasm"/>
    <property type="evidence" value="ECO:0007669"/>
    <property type="project" value="UniProtKB-SubCell"/>
</dbReference>
<dbReference type="SUPFAM" id="SSF75217">
    <property type="entry name" value="alpha/beta knot"/>
    <property type="match status" value="1"/>
</dbReference>
<evidence type="ECO:0000256" key="6">
    <source>
        <dbReference type="ARBA" id="ARBA00022552"/>
    </source>
</evidence>
<dbReference type="NCBIfam" id="TIGR00046">
    <property type="entry name" value="RsmE family RNA methyltransferase"/>
    <property type="match status" value="1"/>
</dbReference>
<evidence type="ECO:0000256" key="11">
    <source>
        <dbReference type="ARBA" id="ARBA00047944"/>
    </source>
</evidence>
<dbReference type="EMBL" id="JAJEQC010000008">
    <property type="protein sequence ID" value="MCC2137139.1"/>
    <property type="molecule type" value="Genomic_DNA"/>
</dbReference>
<comment type="function">
    <text evidence="10 12">Specifically methylates the N3 position of the uracil ring of uridine 1498 (m3U1498) in 16S rRNA. Acts on the fully assembled 30S ribosomal subunit.</text>
</comment>
<dbReference type="PANTHER" id="PTHR30027">
    <property type="entry name" value="RIBOSOMAL RNA SMALL SUBUNIT METHYLTRANSFERASE E"/>
    <property type="match status" value="1"/>
</dbReference>
<dbReference type="GO" id="GO:0070475">
    <property type="term" value="P:rRNA base methylation"/>
    <property type="evidence" value="ECO:0007669"/>
    <property type="project" value="TreeGrafter"/>
</dbReference>
<dbReference type="NCBIfam" id="NF008692">
    <property type="entry name" value="PRK11713.1-5"/>
    <property type="match status" value="1"/>
</dbReference>